<sequence>MELRQLELFIGIAEAGAYSRAAMRMSISQPILSRQIRALEDELGVALFHRTGRGVTLTQAGALLEQYARGLVDTARDAAVAVKALGGAPTGPVVLGMPASISTVLSVSLIEAFRRAFPGMSLKFMEGYSGHVLEWLAAGRTDISVLYDAPRLGIPTLPTEALLTDELFLLGPAGDPAGVGAGPVPAARLSRIPMILPSRPHGIRVLVDESLASIGLTPNVELEIDAMHSMLRLVESGLGYAVLSYACVASQIAQRRMRIWRIVQPTITRSLVIATSTQRPSTHAVRALGTILRRQIQDLVEQGRWTPDPAVFS</sequence>
<reference evidence="8" key="1">
    <citation type="submission" date="2017-05" db="EMBL/GenBank/DDBJ databases">
        <title>Complete and WGS of Bordetella genogroups.</title>
        <authorList>
            <person name="Spilker T."/>
            <person name="Lipuma J."/>
        </authorList>
    </citation>
    <scope>NUCLEOTIDE SEQUENCE [LARGE SCALE GENOMIC DNA]</scope>
    <source>
        <strain evidence="8">AU18089</strain>
    </source>
</reference>
<name>A0A261RDB4_9BORD</name>
<dbReference type="PROSITE" id="PS50931">
    <property type="entry name" value="HTH_LYSR"/>
    <property type="match status" value="1"/>
</dbReference>
<keyword evidence="5" id="KW-0804">Transcription</keyword>
<dbReference type="FunFam" id="1.10.10.10:FF:000001">
    <property type="entry name" value="LysR family transcriptional regulator"/>
    <property type="match status" value="1"/>
</dbReference>
<dbReference type="GO" id="GO:2000142">
    <property type="term" value="P:regulation of DNA-templated transcription initiation"/>
    <property type="evidence" value="ECO:0007669"/>
    <property type="project" value="TreeGrafter"/>
</dbReference>
<dbReference type="Gene3D" id="3.40.190.290">
    <property type="match status" value="1"/>
</dbReference>
<comment type="caution">
    <text evidence="7">The sequence shown here is derived from an EMBL/GenBank/DDBJ whole genome shotgun (WGS) entry which is preliminary data.</text>
</comment>
<evidence type="ECO:0000313" key="7">
    <source>
        <dbReference type="EMBL" id="OZI22965.1"/>
    </source>
</evidence>
<evidence type="ECO:0000256" key="2">
    <source>
        <dbReference type="ARBA" id="ARBA00023015"/>
    </source>
</evidence>
<dbReference type="OrthoDB" id="8587114at2"/>
<dbReference type="InterPro" id="IPR036388">
    <property type="entry name" value="WH-like_DNA-bd_sf"/>
</dbReference>
<dbReference type="SUPFAM" id="SSF46785">
    <property type="entry name" value="Winged helix' DNA-binding domain"/>
    <property type="match status" value="1"/>
</dbReference>
<dbReference type="CDD" id="cd08433">
    <property type="entry name" value="PBP2_Nac"/>
    <property type="match status" value="1"/>
</dbReference>
<proteinExistence type="inferred from homology"/>
<dbReference type="InterPro" id="IPR005119">
    <property type="entry name" value="LysR_subst-bd"/>
</dbReference>
<keyword evidence="4" id="KW-0010">Activator</keyword>
<dbReference type="Pfam" id="PF03466">
    <property type="entry name" value="LysR_substrate"/>
    <property type="match status" value="1"/>
</dbReference>
<evidence type="ECO:0000256" key="5">
    <source>
        <dbReference type="ARBA" id="ARBA00023163"/>
    </source>
</evidence>
<dbReference type="GO" id="GO:0003700">
    <property type="term" value="F:DNA-binding transcription factor activity"/>
    <property type="evidence" value="ECO:0007669"/>
    <property type="project" value="InterPro"/>
</dbReference>
<dbReference type="PANTHER" id="PTHR30293:SF0">
    <property type="entry name" value="NITROGEN ASSIMILATION REGULATORY PROTEIN NAC"/>
    <property type="match status" value="1"/>
</dbReference>
<keyword evidence="3" id="KW-0238">DNA-binding</keyword>
<dbReference type="Pfam" id="PF00126">
    <property type="entry name" value="HTH_1"/>
    <property type="match status" value="1"/>
</dbReference>
<dbReference type="PANTHER" id="PTHR30293">
    <property type="entry name" value="TRANSCRIPTIONAL REGULATORY PROTEIN NAC-RELATED"/>
    <property type="match status" value="1"/>
</dbReference>
<dbReference type="InterPro" id="IPR000847">
    <property type="entry name" value="LysR_HTH_N"/>
</dbReference>
<dbReference type="SUPFAM" id="SSF53850">
    <property type="entry name" value="Periplasmic binding protein-like II"/>
    <property type="match status" value="1"/>
</dbReference>
<accession>A0A261RDB4</accession>
<evidence type="ECO:0000313" key="8">
    <source>
        <dbReference type="Proteomes" id="UP000216947"/>
    </source>
</evidence>
<comment type="similarity">
    <text evidence="1">Belongs to the LysR transcriptional regulatory family.</text>
</comment>
<evidence type="ECO:0000256" key="4">
    <source>
        <dbReference type="ARBA" id="ARBA00023159"/>
    </source>
</evidence>
<dbReference type="Proteomes" id="UP000216947">
    <property type="component" value="Unassembled WGS sequence"/>
</dbReference>
<dbReference type="AlphaFoldDB" id="A0A261RDB4"/>
<protein>
    <submittedName>
        <fullName evidence="7">LysR family transcriptional regulator</fullName>
    </submittedName>
</protein>
<evidence type="ECO:0000259" key="6">
    <source>
        <dbReference type="PROSITE" id="PS50931"/>
    </source>
</evidence>
<evidence type="ECO:0000256" key="3">
    <source>
        <dbReference type="ARBA" id="ARBA00023125"/>
    </source>
</evidence>
<gene>
    <name evidence="7" type="ORF">CAL19_07680</name>
</gene>
<organism evidence="7 8">
    <name type="scientific">Bordetella genomosp. 7</name>
    <dbReference type="NCBI Taxonomy" id="1416805"/>
    <lineage>
        <taxon>Bacteria</taxon>
        <taxon>Pseudomonadati</taxon>
        <taxon>Pseudomonadota</taxon>
        <taxon>Betaproteobacteria</taxon>
        <taxon>Burkholderiales</taxon>
        <taxon>Alcaligenaceae</taxon>
        <taxon>Bordetella</taxon>
    </lineage>
</organism>
<feature type="domain" description="HTH lysR-type" evidence="6">
    <location>
        <begin position="1"/>
        <end position="58"/>
    </location>
</feature>
<evidence type="ECO:0000256" key="1">
    <source>
        <dbReference type="ARBA" id="ARBA00009437"/>
    </source>
</evidence>
<dbReference type="PRINTS" id="PR00039">
    <property type="entry name" value="HTHLYSR"/>
</dbReference>
<dbReference type="InterPro" id="IPR036390">
    <property type="entry name" value="WH_DNA-bd_sf"/>
</dbReference>
<keyword evidence="2" id="KW-0805">Transcription regulation</keyword>
<keyword evidence="8" id="KW-1185">Reference proteome</keyword>
<dbReference type="EMBL" id="NEVK01000004">
    <property type="protein sequence ID" value="OZI22965.1"/>
    <property type="molecule type" value="Genomic_DNA"/>
</dbReference>
<dbReference type="GO" id="GO:0003677">
    <property type="term" value="F:DNA binding"/>
    <property type="evidence" value="ECO:0007669"/>
    <property type="project" value="UniProtKB-KW"/>
</dbReference>
<dbReference type="RefSeq" id="WP_094796744.1">
    <property type="nucleotide sequence ID" value="NZ_NEVI01000012.1"/>
</dbReference>
<dbReference type="Gene3D" id="1.10.10.10">
    <property type="entry name" value="Winged helix-like DNA-binding domain superfamily/Winged helix DNA-binding domain"/>
    <property type="match status" value="1"/>
</dbReference>